<dbReference type="EMBL" id="AP014968">
    <property type="protein sequence ID" value="BAT16733.1"/>
    <property type="molecule type" value="Genomic_DNA"/>
</dbReference>
<keyword evidence="3" id="KW-1185">Reference proteome</keyword>
<gene>
    <name evidence="2" type="ordered locus">Os12g0284250</name>
    <name evidence="2" type="ORF">OSNPB_120284250</name>
</gene>
<protein>
    <submittedName>
        <fullName evidence="2">Os12g0284250 protein</fullName>
    </submittedName>
</protein>
<dbReference type="Gramene" id="Os12t0284250-00">
    <property type="protein sequence ID" value="Os12t0284250-00"/>
    <property type="gene ID" value="Os12g0284250"/>
</dbReference>
<dbReference type="InParanoid" id="A0A0P0Y917"/>
<feature type="region of interest" description="Disordered" evidence="1">
    <location>
        <begin position="9"/>
        <end position="31"/>
    </location>
</feature>
<evidence type="ECO:0000313" key="3">
    <source>
        <dbReference type="Proteomes" id="UP000059680"/>
    </source>
</evidence>
<dbReference type="Proteomes" id="UP000059680">
    <property type="component" value="Chromosome 12"/>
</dbReference>
<reference evidence="2 3" key="2">
    <citation type="journal article" date="2013" name="Plant Cell Physiol.">
        <title>Rice Annotation Project Database (RAP-DB): an integrative and interactive database for rice genomics.</title>
        <authorList>
            <person name="Sakai H."/>
            <person name="Lee S.S."/>
            <person name="Tanaka T."/>
            <person name="Numa H."/>
            <person name="Kim J."/>
            <person name="Kawahara Y."/>
            <person name="Wakimoto H."/>
            <person name="Yang C.C."/>
            <person name="Iwamoto M."/>
            <person name="Abe T."/>
            <person name="Yamada Y."/>
            <person name="Muto A."/>
            <person name="Inokuchi H."/>
            <person name="Ikemura T."/>
            <person name="Matsumoto T."/>
            <person name="Sasaki T."/>
            <person name="Itoh T."/>
        </authorList>
    </citation>
    <scope>NUCLEOTIDE SEQUENCE [LARGE SCALE GENOMIC DNA]</scope>
    <source>
        <strain evidence="3">cv. Nipponbare</strain>
    </source>
</reference>
<proteinExistence type="predicted"/>
<accession>A0A0P0Y917</accession>
<dbReference type="AlphaFoldDB" id="A0A0P0Y917"/>
<organism evidence="2 3">
    <name type="scientific">Oryza sativa subsp. japonica</name>
    <name type="common">Rice</name>
    <dbReference type="NCBI Taxonomy" id="39947"/>
    <lineage>
        <taxon>Eukaryota</taxon>
        <taxon>Viridiplantae</taxon>
        <taxon>Streptophyta</taxon>
        <taxon>Embryophyta</taxon>
        <taxon>Tracheophyta</taxon>
        <taxon>Spermatophyta</taxon>
        <taxon>Magnoliopsida</taxon>
        <taxon>Liliopsida</taxon>
        <taxon>Poales</taxon>
        <taxon>Poaceae</taxon>
        <taxon>BOP clade</taxon>
        <taxon>Oryzoideae</taxon>
        <taxon>Oryzeae</taxon>
        <taxon>Oryzinae</taxon>
        <taxon>Oryza</taxon>
        <taxon>Oryza sativa</taxon>
    </lineage>
</organism>
<dbReference type="PaxDb" id="39947-A0A0P0Y917"/>
<dbReference type="OMA" id="VMPPGYA"/>
<evidence type="ECO:0000256" key="1">
    <source>
        <dbReference type="SAM" id="MobiDB-lite"/>
    </source>
</evidence>
<sequence length="89" mass="9443">MMLSPLIFASSKPQAARRRQEIGDAPGGGIRRSSQALDSGAYIRVMLLPAAVRILMKSQEANIRGPAKLSAVVVTSSVMPPRYAHGLLG</sequence>
<reference evidence="3" key="1">
    <citation type="journal article" date="2005" name="Nature">
        <title>The map-based sequence of the rice genome.</title>
        <authorList>
            <consortium name="International rice genome sequencing project (IRGSP)"/>
            <person name="Matsumoto T."/>
            <person name="Wu J."/>
            <person name="Kanamori H."/>
            <person name="Katayose Y."/>
            <person name="Fujisawa M."/>
            <person name="Namiki N."/>
            <person name="Mizuno H."/>
            <person name="Yamamoto K."/>
            <person name="Antonio B.A."/>
            <person name="Baba T."/>
            <person name="Sakata K."/>
            <person name="Nagamura Y."/>
            <person name="Aoki H."/>
            <person name="Arikawa K."/>
            <person name="Arita K."/>
            <person name="Bito T."/>
            <person name="Chiden Y."/>
            <person name="Fujitsuka N."/>
            <person name="Fukunaka R."/>
            <person name="Hamada M."/>
            <person name="Harada C."/>
            <person name="Hayashi A."/>
            <person name="Hijishita S."/>
            <person name="Honda M."/>
            <person name="Hosokawa S."/>
            <person name="Ichikawa Y."/>
            <person name="Idonuma A."/>
            <person name="Iijima M."/>
            <person name="Ikeda M."/>
            <person name="Ikeno M."/>
            <person name="Ito K."/>
            <person name="Ito S."/>
            <person name="Ito T."/>
            <person name="Ito Y."/>
            <person name="Ito Y."/>
            <person name="Iwabuchi A."/>
            <person name="Kamiya K."/>
            <person name="Karasawa W."/>
            <person name="Kurita K."/>
            <person name="Katagiri S."/>
            <person name="Kikuta A."/>
            <person name="Kobayashi H."/>
            <person name="Kobayashi N."/>
            <person name="Machita K."/>
            <person name="Maehara T."/>
            <person name="Masukawa M."/>
            <person name="Mizubayashi T."/>
            <person name="Mukai Y."/>
            <person name="Nagasaki H."/>
            <person name="Nagata Y."/>
            <person name="Naito S."/>
            <person name="Nakashima M."/>
            <person name="Nakama Y."/>
            <person name="Nakamichi Y."/>
            <person name="Nakamura M."/>
            <person name="Meguro A."/>
            <person name="Negishi M."/>
            <person name="Ohta I."/>
            <person name="Ohta T."/>
            <person name="Okamoto M."/>
            <person name="Ono N."/>
            <person name="Saji S."/>
            <person name="Sakaguchi M."/>
            <person name="Sakai K."/>
            <person name="Shibata M."/>
            <person name="Shimokawa T."/>
            <person name="Song J."/>
            <person name="Takazaki Y."/>
            <person name="Terasawa K."/>
            <person name="Tsugane M."/>
            <person name="Tsuji K."/>
            <person name="Ueda S."/>
            <person name="Waki K."/>
            <person name="Yamagata H."/>
            <person name="Yamamoto M."/>
            <person name="Yamamoto S."/>
            <person name="Yamane H."/>
            <person name="Yoshiki S."/>
            <person name="Yoshihara R."/>
            <person name="Yukawa K."/>
            <person name="Zhong H."/>
            <person name="Yano M."/>
            <person name="Yuan Q."/>
            <person name="Ouyang S."/>
            <person name="Liu J."/>
            <person name="Jones K.M."/>
            <person name="Gansberger K."/>
            <person name="Moffat K."/>
            <person name="Hill J."/>
            <person name="Bera J."/>
            <person name="Fadrosh D."/>
            <person name="Jin S."/>
            <person name="Johri S."/>
            <person name="Kim M."/>
            <person name="Overton L."/>
            <person name="Reardon M."/>
            <person name="Tsitrin T."/>
            <person name="Vuong H."/>
            <person name="Weaver B."/>
            <person name="Ciecko A."/>
            <person name="Tallon L."/>
            <person name="Jackson J."/>
            <person name="Pai G."/>
            <person name="Aken S.V."/>
            <person name="Utterback T."/>
            <person name="Reidmuller S."/>
            <person name="Feldblyum T."/>
            <person name="Hsiao J."/>
            <person name="Zismann V."/>
            <person name="Iobst S."/>
            <person name="de Vazeille A.R."/>
            <person name="Buell C.R."/>
            <person name="Ying K."/>
            <person name="Li Y."/>
            <person name="Lu T."/>
            <person name="Huang Y."/>
            <person name="Zhao Q."/>
            <person name="Feng Q."/>
            <person name="Zhang L."/>
            <person name="Zhu J."/>
            <person name="Weng Q."/>
            <person name="Mu J."/>
            <person name="Lu Y."/>
            <person name="Fan D."/>
            <person name="Liu Y."/>
            <person name="Guan J."/>
            <person name="Zhang Y."/>
            <person name="Yu S."/>
            <person name="Liu X."/>
            <person name="Zhang Y."/>
            <person name="Hong G."/>
            <person name="Han B."/>
            <person name="Choisne N."/>
            <person name="Demange N."/>
            <person name="Orjeda G."/>
            <person name="Samain S."/>
            <person name="Cattolico L."/>
            <person name="Pelletier E."/>
            <person name="Couloux A."/>
            <person name="Segurens B."/>
            <person name="Wincker P."/>
            <person name="D'Hont A."/>
            <person name="Scarpelli C."/>
            <person name="Weissenbach J."/>
            <person name="Salanoubat M."/>
            <person name="Quetier F."/>
            <person name="Yu Y."/>
            <person name="Kim H.R."/>
            <person name="Rambo T."/>
            <person name="Currie J."/>
            <person name="Collura K."/>
            <person name="Luo M."/>
            <person name="Yang T."/>
            <person name="Ammiraju J.S.S."/>
            <person name="Engler F."/>
            <person name="Soderlund C."/>
            <person name="Wing R.A."/>
            <person name="Palmer L.E."/>
            <person name="de la Bastide M."/>
            <person name="Spiegel L."/>
            <person name="Nascimento L."/>
            <person name="Zutavern T."/>
            <person name="O'Shaughnessy A."/>
            <person name="Dike S."/>
            <person name="Dedhia N."/>
            <person name="Preston R."/>
            <person name="Balija V."/>
            <person name="McCombie W.R."/>
            <person name="Chow T."/>
            <person name="Chen H."/>
            <person name="Chung M."/>
            <person name="Chen C."/>
            <person name="Shaw J."/>
            <person name="Wu H."/>
            <person name="Hsiao K."/>
            <person name="Chao Y."/>
            <person name="Chu M."/>
            <person name="Cheng C."/>
            <person name="Hour A."/>
            <person name="Lee P."/>
            <person name="Lin S."/>
            <person name="Lin Y."/>
            <person name="Liou J."/>
            <person name="Liu S."/>
            <person name="Hsing Y."/>
            <person name="Raghuvanshi S."/>
            <person name="Mohanty A."/>
            <person name="Bharti A.K."/>
            <person name="Gaur A."/>
            <person name="Gupta V."/>
            <person name="Kumar D."/>
            <person name="Ravi V."/>
            <person name="Vij S."/>
            <person name="Kapur A."/>
            <person name="Khurana P."/>
            <person name="Khurana P."/>
            <person name="Khurana J.P."/>
            <person name="Tyagi A.K."/>
            <person name="Gaikwad K."/>
            <person name="Singh A."/>
            <person name="Dalal V."/>
            <person name="Srivastava S."/>
            <person name="Dixit A."/>
            <person name="Pal A.K."/>
            <person name="Ghazi I.A."/>
            <person name="Yadav M."/>
            <person name="Pandit A."/>
            <person name="Bhargava A."/>
            <person name="Sureshbabu K."/>
            <person name="Batra K."/>
            <person name="Sharma T.R."/>
            <person name="Mohapatra T."/>
            <person name="Singh N.K."/>
            <person name="Messing J."/>
            <person name="Nelson A.B."/>
            <person name="Fuks G."/>
            <person name="Kavchok S."/>
            <person name="Keizer G."/>
            <person name="Linton E."/>
            <person name="Llaca V."/>
            <person name="Song R."/>
            <person name="Tanyolac B."/>
            <person name="Young S."/>
            <person name="Ho-Il K."/>
            <person name="Hahn J.H."/>
            <person name="Sangsakoo G."/>
            <person name="Vanavichit A."/>
            <person name="de Mattos Luiz.A.T."/>
            <person name="Zimmer P.D."/>
            <person name="Malone G."/>
            <person name="Dellagostin O."/>
            <person name="de Oliveira A.C."/>
            <person name="Bevan M."/>
            <person name="Bancroft I."/>
            <person name="Minx P."/>
            <person name="Cordum H."/>
            <person name="Wilson R."/>
            <person name="Cheng Z."/>
            <person name="Jin W."/>
            <person name="Jiang J."/>
            <person name="Leong S.A."/>
            <person name="Iwama H."/>
            <person name="Gojobori T."/>
            <person name="Itoh T."/>
            <person name="Niimura Y."/>
            <person name="Fujii Y."/>
            <person name="Habara T."/>
            <person name="Sakai H."/>
            <person name="Sato Y."/>
            <person name="Wilson G."/>
            <person name="Kumar K."/>
            <person name="McCouch S."/>
            <person name="Juretic N."/>
            <person name="Hoen D."/>
            <person name="Wright S."/>
            <person name="Bruskiewich R."/>
            <person name="Bureau T."/>
            <person name="Miyao A."/>
            <person name="Hirochika H."/>
            <person name="Nishikawa T."/>
            <person name="Kadowaki K."/>
            <person name="Sugiura M."/>
            <person name="Burr B."/>
            <person name="Sasaki T."/>
        </authorList>
    </citation>
    <scope>NUCLEOTIDE SEQUENCE [LARGE SCALE GENOMIC DNA]</scope>
    <source>
        <strain evidence="3">cv. Nipponbare</strain>
    </source>
</reference>
<evidence type="ECO:0000313" key="2">
    <source>
        <dbReference type="EMBL" id="BAT16733.1"/>
    </source>
</evidence>
<name>A0A0P0Y917_ORYSJ</name>
<reference evidence="2 3" key="3">
    <citation type="journal article" date="2013" name="Rice">
        <title>Improvement of the Oryza sativa Nipponbare reference genome using next generation sequence and optical map data.</title>
        <authorList>
            <person name="Kawahara Y."/>
            <person name="de la Bastide M."/>
            <person name="Hamilton J.P."/>
            <person name="Kanamori H."/>
            <person name="McCombie W.R."/>
            <person name="Ouyang S."/>
            <person name="Schwartz D.C."/>
            <person name="Tanaka T."/>
            <person name="Wu J."/>
            <person name="Zhou S."/>
            <person name="Childs K.L."/>
            <person name="Davidson R.M."/>
            <person name="Lin H."/>
            <person name="Quesada-Ocampo L."/>
            <person name="Vaillancourt B."/>
            <person name="Sakai H."/>
            <person name="Lee S.S."/>
            <person name="Kim J."/>
            <person name="Numa H."/>
            <person name="Itoh T."/>
            <person name="Buell C.R."/>
            <person name="Matsumoto T."/>
        </authorList>
    </citation>
    <scope>NUCLEOTIDE SEQUENCE [LARGE SCALE GENOMIC DNA]</scope>
    <source>
        <strain evidence="3">cv. Nipponbare</strain>
    </source>
</reference>